<evidence type="ECO:0000256" key="6">
    <source>
        <dbReference type="ARBA" id="ARBA00022989"/>
    </source>
</evidence>
<gene>
    <name evidence="12" type="ORF">D3P04_07190</name>
</gene>
<dbReference type="GO" id="GO:0015341">
    <property type="term" value="F:zinc efflux antiporter activity"/>
    <property type="evidence" value="ECO:0007669"/>
    <property type="project" value="TreeGrafter"/>
</dbReference>
<feature type="transmembrane region" description="Helical" evidence="9">
    <location>
        <begin position="149"/>
        <end position="171"/>
    </location>
</feature>
<reference evidence="13" key="1">
    <citation type="submission" date="2018-09" db="EMBL/GenBank/DDBJ databases">
        <title>Acidovorax cavernicola nov. sp. isolated from Gruta de las Maravillas (Aracena, Spain).</title>
        <authorList>
            <person name="Jurado V."/>
            <person name="Gutierrez-Patricio S."/>
            <person name="Gonzalez-Pimentel J.L."/>
            <person name="Miller A.Z."/>
            <person name="Laiz L."/>
            <person name="Saiz-Jimenez C."/>
        </authorList>
    </citation>
    <scope>NUCLEOTIDE SEQUENCE [LARGE SCALE GENOMIC DNA]</scope>
    <source>
        <strain evidence="13">1011MAR3C25</strain>
    </source>
</reference>
<dbReference type="GO" id="GO:0006882">
    <property type="term" value="P:intracellular zinc ion homeostasis"/>
    <property type="evidence" value="ECO:0007669"/>
    <property type="project" value="TreeGrafter"/>
</dbReference>
<dbReference type="AlphaFoldDB" id="A0A418T014"/>
<organism evidence="12 13">
    <name type="scientific">Paracoccus onubensis</name>
    <dbReference type="NCBI Taxonomy" id="1675788"/>
    <lineage>
        <taxon>Bacteria</taxon>
        <taxon>Pseudomonadati</taxon>
        <taxon>Pseudomonadota</taxon>
        <taxon>Alphaproteobacteria</taxon>
        <taxon>Rhodobacterales</taxon>
        <taxon>Paracoccaceae</taxon>
        <taxon>Paracoccus</taxon>
    </lineage>
</organism>
<dbReference type="SUPFAM" id="SSF161111">
    <property type="entry name" value="Cation efflux protein transmembrane domain-like"/>
    <property type="match status" value="1"/>
</dbReference>
<evidence type="ECO:0000313" key="12">
    <source>
        <dbReference type="EMBL" id="RJE86500.1"/>
    </source>
</evidence>
<dbReference type="GO" id="GO:0015093">
    <property type="term" value="F:ferrous iron transmembrane transporter activity"/>
    <property type="evidence" value="ECO:0007669"/>
    <property type="project" value="TreeGrafter"/>
</dbReference>
<dbReference type="InterPro" id="IPR002524">
    <property type="entry name" value="Cation_efflux"/>
</dbReference>
<sequence length="297" mass="31494">MGKTLQIAMGSIAVGVVVLCMKLVAWWLTGSVALLSDALESTVNVATAIAALIAIRVAARPADAGHPYGHHKAEFFSAVLEGVMIIVAALLIMREAWLGFLEPPVLDAPVMGIAINAAAALLNAYWAHILVNRGTQLGSPALIADGKHLWTDVVTSAAVLSGVILAVATGWTLLDPLLAGLVGLNILWTGWKLTAASLSGLMDEAVPDDTLEDIRRIISDRASGAIEAHDLRTRHAGQVTFIDFHLVVDGQTTVDEAHRICDKIEQSLNARLPKAQITIHVEPEHKAKHSGVLVLSP</sequence>
<dbReference type="Proteomes" id="UP000284202">
    <property type="component" value="Unassembled WGS sequence"/>
</dbReference>
<evidence type="ECO:0000256" key="3">
    <source>
        <dbReference type="ARBA" id="ARBA00022448"/>
    </source>
</evidence>
<dbReference type="Pfam" id="PF01545">
    <property type="entry name" value="Cation_efflux"/>
    <property type="match status" value="1"/>
</dbReference>
<feature type="transmembrane region" description="Helical" evidence="9">
    <location>
        <begin position="75"/>
        <end position="93"/>
    </location>
</feature>
<dbReference type="Gene3D" id="3.30.70.1350">
    <property type="entry name" value="Cation efflux protein, cytoplasmic domain"/>
    <property type="match status" value="1"/>
</dbReference>
<evidence type="ECO:0000256" key="9">
    <source>
        <dbReference type="SAM" id="Phobius"/>
    </source>
</evidence>
<dbReference type="InterPro" id="IPR027469">
    <property type="entry name" value="Cation_efflux_TMD_sf"/>
</dbReference>
<dbReference type="RefSeq" id="WP_119747355.1">
    <property type="nucleotide sequence ID" value="NZ_QZCG01000004.1"/>
</dbReference>
<dbReference type="InterPro" id="IPR027470">
    <property type="entry name" value="Cation_efflux_CTD"/>
</dbReference>
<evidence type="ECO:0000256" key="5">
    <source>
        <dbReference type="ARBA" id="ARBA00022692"/>
    </source>
</evidence>
<evidence type="ECO:0000256" key="1">
    <source>
        <dbReference type="ARBA" id="ARBA00004651"/>
    </source>
</evidence>
<proteinExistence type="inferred from homology"/>
<dbReference type="Gene3D" id="1.20.1510.10">
    <property type="entry name" value="Cation efflux protein transmembrane domain"/>
    <property type="match status" value="1"/>
</dbReference>
<keyword evidence="4" id="KW-1003">Cell membrane</keyword>
<evidence type="ECO:0000259" key="11">
    <source>
        <dbReference type="Pfam" id="PF16916"/>
    </source>
</evidence>
<feature type="transmembrane region" description="Helical" evidence="9">
    <location>
        <begin position="7"/>
        <end position="29"/>
    </location>
</feature>
<dbReference type="SUPFAM" id="SSF160240">
    <property type="entry name" value="Cation efflux protein cytoplasmic domain-like"/>
    <property type="match status" value="1"/>
</dbReference>
<evidence type="ECO:0000256" key="4">
    <source>
        <dbReference type="ARBA" id="ARBA00022475"/>
    </source>
</evidence>
<feature type="transmembrane region" description="Helical" evidence="9">
    <location>
        <begin position="41"/>
        <end position="59"/>
    </location>
</feature>
<dbReference type="PANTHER" id="PTHR43840:SF15">
    <property type="entry name" value="MITOCHONDRIAL METAL TRANSPORTER 1-RELATED"/>
    <property type="match status" value="1"/>
</dbReference>
<dbReference type="InterPro" id="IPR036837">
    <property type="entry name" value="Cation_efflux_CTD_sf"/>
</dbReference>
<comment type="subcellular location">
    <subcellularLocation>
        <location evidence="1">Cell membrane</location>
        <topology evidence="1">Multi-pass membrane protein</topology>
    </subcellularLocation>
</comment>
<keyword evidence="13" id="KW-1185">Reference proteome</keyword>
<dbReference type="EMBL" id="QZCG01000004">
    <property type="protein sequence ID" value="RJE86500.1"/>
    <property type="molecule type" value="Genomic_DNA"/>
</dbReference>
<evidence type="ECO:0000256" key="7">
    <source>
        <dbReference type="ARBA" id="ARBA00023136"/>
    </source>
</evidence>
<dbReference type="OrthoDB" id="9806522at2"/>
<evidence type="ECO:0000313" key="13">
    <source>
        <dbReference type="Proteomes" id="UP000284202"/>
    </source>
</evidence>
<accession>A0A418T014</accession>
<dbReference type="InterPro" id="IPR050291">
    <property type="entry name" value="CDF_Transporter"/>
</dbReference>
<feature type="domain" description="Cation efflux protein cytoplasmic" evidence="11">
    <location>
        <begin position="207"/>
        <end position="284"/>
    </location>
</feature>
<dbReference type="GO" id="GO:0015086">
    <property type="term" value="F:cadmium ion transmembrane transporter activity"/>
    <property type="evidence" value="ECO:0007669"/>
    <property type="project" value="TreeGrafter"/>
</dbReference>
<dbReference type="GO" id="GO:0005886">
    <property type="term" value="C:plasma membrane"/>
    <property type="evidence" value="ECO:0007669"/>
    <property type="project" value="UniProtKB-SubCell"/>
</dbReference>
<keyword evidence="7 9" id="KW-0472">Membrane</keyword>
<evidence type="ECO:0000256" key="2">
    <source>
        <dbReference type="ARBA" id="ARBA00008114"/>
    </source>
</evidence>
<name>A0A418T014_9RHOB</name>
<keyword evidence="6 9" id="KW-1133">Transmembrane helix</keyword>
<evidence type="ECO:0000256" key="8">
    <source>
        <dbReference type="ARBA" id="ARBA00068882"/>
    </source>
</evidence>
<dbReference type="FunFam" id="3.30.70.1350:FF:000002">
    <property type="entry name" value="Ferrous-iron efflux pump FieF"/>
    <property type="match status" value="1"/>
</dbReference>
<feature type="domain" description="Cation efflux protein transmembrane" evidence="10">
    <location>
        <begin position="11"/>
        <end position="202"/>
    </location>
</feature>
<keyword evidence="5 9" id="KW-0812">Transmembrane</keyword>
<evidence type="ECO:0000259" key="10">
    <source>
        <dbReference type="Pfam" id="PF01545"/>
    </source>
</evidence>
<dbReference type="Pfam" id="PF16916">
    <property type="entry name" value="ZT_dimer"/>
    <property type="match status" value="1"/>
</dbReference>
<dbReference type="PANTHER" id="PTHR43840">
    <property type="entry name" value="MITOCHONDRIAL METAL TRANSPORTER 1-RELATED"/>
    <property type="match status" value="1"/>
</dbReference>
<dbReference type="InterPro" id="IPR058533">
    <property type="entry name" value="Cation_efflux_TM"/>
</dbReference>
<protein>
    <recommendedName>
        <fullName evidence="8">Protein p34</fullName>
    </recommendedName>
</protein>
<comment type="similarity">
    <text evidence="2">Belongs to the cation diffusion facilitator (CDF) transporter (TC 2.A.4) family.</text>
</comment>
<comment type="caution">
    <text evidence="12">The sequence shown here is derived from an EMBL/GenBank/DDBJ whole genome shotgun (WGS) entry which is preliminary data.</text>
</comment>
<keyword evidence="3" id="KW-0813">Transport</keyword>
<feature type="transmembrane region" description="Helical" evidence="9">
    <location>
        <begin position="108"/>
        <end position="128"/>
    </location>
</feature>
<dbReference type="NCBIfam" id="TIGR01297">
    <property type="entry name" value="CDF"/>
    <property type="match status" value="1"/>
</dbReference>